<dbReference type="OrthoDB" id="9808041at2"/>
<comment type="similarity">
    <text evidence="2">Belongs to the HPPK family.</text>
</comment>
<dbReference type="InterPro" id="IPR035907">
    <property type="entry name" value="Hppk_sf"/>
</dbReference>
<accession>A0A4R6RK94</accession>
<dbReference type="AlphaFoldDB" id="A0A4R6RK94"/>
<proteinExistence type="inferred from homology"/>
<protein>
    <recommendedName>
        <fullName evidence="4">2-amino-4-hydroxy-6-hydroxymethyldihydropteridine pyrophosphokinase</fullName>
        <ecNumber evidence="3">2.7.6.3</ecNumber>
    </recommendedName>
    <alternativeName>
        <fullName evidence="11">6-hydroxymethyl-7,8-dihydropterin pyrophosphokinase</fullName>
    </alternativeName>
    <alternativeName>
        <fullName evidence="12">7,8-dihydro-6-hydroxymethylpterin-pyrophosphokinase</fullName>
    </alternativeName>
</protein>
<keyword evidence="9" id="KW-0289">Folate biosynthesis</keyword>
<dbReference type="GO" id="GO:0016301">
    <property type="term" value="F:kinase activity"/>
    <property type="evidence" value="ECO:0007669"/>
    <property type="project" value="UniProtKB-KW"/>
</dbReference>
<dbReference type="PANTHER" id="PTHR43071:SF1">
    <property type="entry name" value="2-AMINO-4-HYDROXY-6-HYDROXYMETHYLDIHYDROPTERIDINE PYROPHOSPHOKINASE"/>
    <property type="match status" value="1"/>
</dbReference>
<evidence type="ECO:0000256" key="10">
    <source>
        <dbReference type="ARBA" id="ARBA00029409"/>
    </source>
</evidence>
<dbReference type="UniPathway" id="UPA00077">
    <property type="reaction ID" value="UER00155"/>
</dbReference>
<evidence type="ECO:0000256" key="4">
    <source>
        <dbReference type="ARBA" id="ARBA00016218"/>
    </source>
</evidence>
<evidence type="ECO:0000259" key="13">
    <source>
        <dbReference type="PROSITE" id="PS00794"/>
    </source>
</evidence>
<dbReference type="PANTHER" id="PTHR43071">
    <property type="entry name" value="2-AMINO-4-HYDROXY-6-HYDROXYMETHYLDIHYDROPTERIDINE PYROPHOSPHOKINASE"/>
    <property type="match status" value="1"/>
</dbReference>
<evidence type="ECO:0000256" key="11">
    <source>
        <dbReference type="ARBA" id="ARBA00029766"/>
    </source>
</evidence>
<dbReference type="GO" id="GO:0003848">
    <property type="term" value="F:2-amino-4-hydroxy-6-hydroxymethyldihydropteridine diphosphokinase activity"/>
    <property type="evidence" value="ECO:0007669"/>
    <property type="project" value="UniProtKB-EC"/>
</dbReference>
<evidence type="ECO:0000313" key="15">
    <source>
        <dbReference type="Proteomes" id="UP000294547"/>
    </source>
</evidence>
<gene>
    <name evidence="14" type="ORF">EDD54_0794</name>
</gene>
<dbReference type="PROSITE" id="PS00794">
    <property type="entry name" value="HPPK"/>
    <property type="match status" value="1"/>
</dbReference>
<dbReference type="EC" id="2.7.6.3" evidence="3"/>
<organism evidence="14 15">
    <name type="scientific">Oharaeibacter diazotrophicus</name>
    <dbReference type="NCBI Taxonomy" id="1920512"/>
    <lineage>
        <taxon>Bacteria</taxon>
        <taxon>Pseudomonadati</taxon>
        <taxon>Pseudomonadota</taxon>
        <taxon>Alphaproteobacteria</taxon>
        <taxon>Hyphomicrobiales</taxon>
        <taxon>Pleomorphomonadaceae</taxon>
        <taxon>Oharaeibacter</taxon>
    </lineage>
</organism>
<keyword evidence="15" id="KW-1185">Reference proteome</keyword>
<dbReference type="GO" id="GO:0005524">
    <property type="term" value="F:ATP binding"/>
    <property type="evidence" value="ECO:0007669"/>
    <property type="project" value="UniProtKB-KW"/>
</dbReference>
<keyword evidence="8" id="KW-0067">ATP-binding</keyword>
<comment type="pathway">
    <text evidence="1">Cofactor biosynthesis; tetrahydrofolate biosynthesis; 2-amino-4-hydroxy-6-hydroxymethyl-7,8-dihydropteridine diphosphate from 7,8-dihydroneopterin triphosphate: step 4/4.</text>
</comment>
<dbReference type="Pfam" id="PF01288">
    <property type="entry name" value="HPPK"/>
    <property type="match status" value="1"/>
</dbReference>
<feature type="domain" description="7,8-dihydro-6-hydroxymethylpterin-pyrophosphokinase" evidence="13">
    <location>
        <begin position="99"/>
        <end position="110"/>
    </location>
</feature>
<keyword evidence="5" id="KW-0808">Transferase</keyword>
<comment type="function">
    <text evidence="10">Catalyzes the transfer of pyrophosphate from adenosine triphosphate (ATP) to 6-hydroxymethyl-7,8-dihydropterin, an enzymatic step in folate biosynthesis pathway.</text>
</comment>
<evidence type="ECO:0000256" key="3">
    <source>
        <dbReference type="ARBA" id="ARBA00013253"/>
    </source>
</evidence>
<evidence type="ECO:0000256" key="9">
    <source>
        <dbReference type="ARBA" id="ARBA00022909"/>
    </source>
</evidence>
<sequence length="175" mass="18989">MSASAPPYHTQRQARAYLGLGGNIGDVRATIRAALDELTARGAVVVARSADYETPPWGKTDQQPFVNACAVVETALAPHELLALCLAVEKDLGRVRLEKWGPRVIDIDVLAYEQRVIATPDLIVPHRYMLERAFVLVPLAEIAPDLAVGGETVAEHARHFDATGIVRLPPEDPTP</sequence>
<evidence type="ECO:0000256" key="12">
    <source>
        <dbReference type="ARBA" id="ARBA00033413"/>
    </source>
</evidence>
<dbReference type="GO" id="GO:0046654">
    <property type="term" value="P:tetrahydrofolate biosynthetic process"/>
    <property type="evidence" value="ECO:0007669"/>
    <property type="project" value="UniProtKB-UniPathway"/>
</dbReference>
<dbReference type="SUPFAM" id="SSF55083">
    <property type="entry name" value="6-hydroxymethyl-7,8-dihydropterin pyrophosphokinase, HPPK"/>
    <property type="match status" value="1"/>
</dbReference>
<dbReference type="EMBL" id="SNXY01000006">
    <property type="protein sequence ID" value="TDP86910.1"/>
    <property type="molecule type" value="Genomic_DNA"/>
</dbReference>
<dbReference type="GO" id="GO:0046656">
    <property type="term" value="P:folic acid biosynthetic process"/>
    <property type="evidence" value="ECO:0007669"/>
    <property type="project" value="UniProtKB-KW"/>
</dbReference>
<name>A0A4R6RK94_9HYPH</name>
<dbReference type="Proteomes" id="UP000294547">
    <property type="component" value="Unassembled WGS sequence"/>
</dbReference>
<dbReference type="NCBIfam" id="TIGR01498">
    <property type="entry name" value="folK"/>
    <property type="match status" value="1"/>
</dbReference>
<dbReference type="CDD" id="cd00483">
    <property type="entry name" value="HPPK"/>
    <property type="match status" value="1"/>
</dbReference>
<dbReference type="InterPro" id="IPR000550">
    <property type="entry name" value="Hppk"/>
</dbReference>
<reference evidence="14 15" key="1">
    <citation type="submission" date="2019-03" db="EMBL/GenBank/DDBJ databases">
        <title>Genomic Encyclopedia of Type Strains, Phase IV (KMG-IV): sequencing the most valuable type-strain genomes for metagenomic binning, comparative biology and taxonomic classification.</title>
        <authorList>
            <person name="Goeker M."/>
        </authorList>
    </citation>
    <scope>NUCLEOTIDE SEQUENCE [LARGE SCALE GENOMIC DNA]</scope>
    <source>
        <strain evidence="14 15">DSM 102969</strain>
    </source>
</reference>
<evidence type="ECO:0000256" key="2">
    <source>
        <dbReference type="ARBA" id="ARBA00005810"/>
    </source>
</evidence>
<dbReference type="Gene3D" id="3.30.70.560">
    <property type="entry name" value="7,8-Dihydro-6-hydroxymethylpterin-pyrophosphokinase HPPK"/>
    <property type="match status" value="1"/>
</dbReference>
<evidence type="ECO:0000256" key="1">
    <source>
        <dbReference type="ARBA" id="ARBA00005051"/>
    </source>
</evidence>
<evidence type="ECO:0000313" key="14">
    <source>
        <dbReference type="EMBL" id="TDP86910.1"/>
    </source>
</evidence>
<evidence type="ECO:0000256" key="7">
    <source>
        <dbReference type="ARBA" id="ARBA00022777"/>
    </source>
</evidence>
<dbReference type="RefSeq" id="WP_126536373.1">
    <property type="nucleotide sequence ID" value="NZ_BSPM01000008.1"/>
</dbReference>
<evidence type="ECO:0000256" key="8">
    <source>
        <dbReference type="ARBA" id="ARBA00022840"/>
    </source>
</evidence>
<keyword evidence="6" id="KW-0547">Nucleotide-binding</keyword>
<evidence type="ECO:0000256" key="6">
    <source>
        <dbReference type="ARBA" id="ARBA00022741"/>
    </source>
</evidence>
<keyword evidence="7 14" id="KW-0418">Kinase</keyword>
<evidence type="ECO:0000256" key="5">
    <source>
        <dbReference type="ARBA" id="ARBA00022679"/>
    </source>
</evidence>
<comment type="caution">
    <text evidence="14">The sequence shown here is derived from an EMBL/GenBank/DDBJ whole genome shotgun (WGS) entry which is preliminary data.</text>
</comment>